<dbReference type="SUPFAM" id="SSF88713">
    <property type="entry name" value="Glycoside hydrolase/deacetylase"/>
    <property type="match status" value="1"/>
</dbReference>
<feature type="chain" id="PRO_5045158711" description="NodB homology domain-containing protein" evidence="3">
    <location>
        <begin position="38"/>
        <end position="468"/>
    </location>
</feature>
<comment type="caution">
    <text evidence="5">The sequence shown here is derived from an EMBL/GenBank/DDBJ whole genome shotgun (WGS) entry which is preliminary data.</text>
</comment>
<feature type="domain" description="NodB homology" evidence="4">
    <location>
        <begin position="56"/>
        <end position="247"/>
    </location>
</feature>
<dbReference type="Pfam" id="PF08310">
    <property type="entry name" value="LGFP"/>
    <property type="match status" value="4"/>
</dbReference>
<proteinExistence type="predicted"/>
<keyword evidence="6" id="KW-1185">Reference proteome</keyword>
<dbReference type="RefSeq" id="WP_203725809.1">
    <property type="nucleotide sequence ID" value="NZ_BAAATX010000002.1"/>
</dbReference>
<sequence length="468" mass="50049">MRGHRLRLPAIRAARLVAAAVVAIAVTGTMTAAPALASDAAPYRAQVFTRGYDTAKVVSLTFDLDWRTGTPAENAISKANLETVLRVFAANGITGAFGVTGRFAEQNPAETKAIAALGHKIINHSYSHPDFMTLTQAQRWSQLDRAEAAFRAAGVSSAGWFRSPYRSGYLNAGLNRDLALRGFYVNLDWTFDTTGYQAAGWPVVSSRIDRYTVPGAIIVMHVTTPSTDPGNLQLIIDKLKGMGYGFVSPWQAVTRGLIRAKYLAAGGSASAFGAATTAELDATTADTAVQWFQRGRIYYSPASGTHFVWGAILAKYRSMGTVTSLLRFPVTDETAGAAGGWYNHFQGGSIYCLAATGSHEVHGAIRAKWLALGAEAGFLGYPRTDETKLTGGRGSQFQHGNVYWAKGAGAHEVHGTILAKYLSLGGMSSRLGAPTSDEFSVTVGRRSNFGHGAIVWNATARTISVIYY</sequence>
<keyword evidence="2" id="KW-0378">Hydrolase</keyword>
<dbReference type="Pfam" id="PF01522">
    <property type="entry name" value="Polysacc_deac_1"/>
    <property type="match status" value="1"/>
</dbReference>
<reference evidence="5 6" key="1">
    <citation type="submission" date="2021-01" db="EMBL/GenBank/DDBJ databases">
        <title>Whole genome shotgun sequence of Actinoplanes durhamensis NBRC 14914.</title>
        <authorList>
            <person name="Komaki H."/>
            <person name="Tamura T."/>
        </authorList>
    </citation>
    <scope>NUCLEOTIDE SEQUENCE [LARGE SCALE GENOMIC DNA]</scope>
    <source>
        <strain evidence="5 6">NBRC 14914</strain>
    </source>
</reference>
<dbReference type="InterPro" id="IPR002509">
    <property type="entry name" value="NODB_dom"/>
</dbReference>
<evidence type="ECO:0000256" key="2">
    <source>
        <dbReference type="ARBA" id="ARBA00022801"/>
    </source>
</evidence>
<keyword evidence="3" id="KW-0732">Signal</keyword>
<evidence type="ECO:0000259" key="4">
    <source>
        <dbReference type="PROSITE" id="PS51677"/>
    </source>
</evidence>
<evidence type="ECO:0000256" key="1">
    <source>
        <dbReference type="ARBA" id="ARBA00022723"/>
    </source>
</evidence>
<evidence type="ECO:0000313" key="6">
    <source>
        <dbReference type="Proteomes" id="UP000637628"/>
    </source>
</evidence>
<dbReference type="PANTHER" id="PTHR10587">
    <property type="entry name" value="GLYCOSYL TRANSFERASE-RELATED"/>
    <property type="match status" value="1"/>
</dbReference>
<dbReference type="PROSITE" id="PS51677">
    <property type="entry name" value="NODB"/>
    <property type="match status" value="1"/>
</dbReference>
<gene>
    <name evidence="5" type="ORF">Adu01nite_15290</name>
</gene>
<dbReference type="CDD" id="cd10917">
    <property type="entry name" value="CE4_NodB_like_6s_7s"/>
    <property type="match status" value="1"/>
</dbReference>
<dbReference type="InterPro" id="IPR013207">
    <property type="entry name" value="LGFP"/>
</dbReference>
<feature type="signal peptide" evidence="3">
    <location>
        <begin position="1"/>
        <end position="37"/>
    </location>
</feature>
<accession>A0ABQ3YS29</accession>
<dbReference type="PANTHER" id="PTHR10587:SF133">
    <property type="entry name" value="CHITIN DEACETYLASE 1-RELATED"/>
    <property type="match status" value="1"/>
</dbReference>
<evidence type="ECO:0000256" key="3">
    <source>
        <dbReference type="SAM" id="SignalP"/>
    </source>
</evidence>
<dbReference type="InterPro" id="IPR011330">
    <property type="entry name" value="Glyco_hydro/deAcase_b/a-brl"/>
</dbReference>
<evidence type="ECO:0000313" key="5">
    <source>
        <dbReference type="EMBL" id="GIE00179.1"/>
    </source>
</evidence>
<protein>
    <recommendedName>
        <fullName evidence="4">NodB homology domain-containing protein</fullName>
    </recommendedName>
</protein>
<dbReference type="EMBL" id="BOML01000013">
    <property type="protein sequence ID" value="GIE00179.1"/>
    <property type="molecule type" value="Genomic_DNA"/>
</dbReference>
<name>A0ABQ3YS29_9ACTN</name>
<dbReference type="InterPro" id="IPR050248">
    <property type="entry name" value="Polysacc_deacetylase_ArnD"/>
</dbReference>
<dbReference type="Proteomes" id="UP000637628">
    <property type="component" value="Unassembled WGS sequence"/>
</dbReference>
<keyword evidence="1" id="KW-0479">Metal-binding</keyword>
<organism evidence="5 6">
    <name type="scientific">Paractinoplanes durhamensis</name>
    <dbReference type="NCBI Taxonomy" id="113563"/>
    <lineage>
        <taxon>Bacteria</taxon>
        <taxon>Bacillati</taxon>
        <taxon>Actinomycetota</taxon>
        <taxon>Actinomycetes</taxon>
        <taxon>Micromonosporales</taxon>
        <taxon>Micromonosporaceae</taxon>
        <taxon>Paractinoplanes</taxon>
    </lineage>
</organism>
<dbReference type="Gene3D" id="3.20.20.370">
    <property type="entry name" value="Glycoside hydrolase/deacetylase"/>
    <property type="match status" value="1"/>
</dbReference>